<dbReference type="InterPro" id="IPR000531">
    <property type="entry name" value="Beta-barrel_TonB"/>
</dbReference>
<evidence type="ECO:0000256" key="1">
    <source>
        <dbReference type="ARBA" id="ARBA00004571"/>
    </source>
</evidence>
<dbReference type="Pfam" id="PF07715">
    <property type="entry name" value="Plug"/>
    <property type="match status" value="1"/>
</dbReference>
<dbReference type="Proteomes" id="UP001218231">
    <property type="component" value="Plasmid unnamed1"/>
</dbReference>
<keyword evidence="5 11" id="KW-0812">Transmembrane</keyword>
<evidence type="ECO:0000256" key="12">
    <source>
        <dbReference type="RuleBase" id="RU003357"/>
    </source>
</evidence>
<keyword evidence="3 11" id="KW-1134">Transmembrane beta strand</keyword>
<dbReference type="Pfam" id="PF00593">
    <property type="entry name" value="TonB_dep_Rec_b-barrel"/>
    <property type="match status" value="1"/>
</dbReference>
<evidence type="ECO:0000256" key="2">
    <source>
        <dbReference type="ARBA" id="ARBA00022448"/>
    </source>
</evidence>
<evidence type="ECO:0000256" key="10">
    <source>
        <dbReference type="ARBA" id="ARBA00023237"/>
    </source>
</evidence>
<evidence type="ECO:0000313" key="17">
    <source>
        <dbReference type="Proteomes" id="UP001218231"/>
    </source>
</evidence>
<proteinExistence type="inferred from homology"/>
<keyword evidence="16" id="KW-0675">Receptor</keyword>
<evidence type="ECO:0000256" key="6">
    <source>
        <dbReference type="ARBA" id="ARBA00023004"/>
    </source>
</evidence>
<keyword evidence="7" id="KW-0406">Ion transport</keyword>
<comment type="similarity">
    <text evidence="11 12">Belongs to the TonB-dependent receptor family.</text>
</comment>
<dbReference type="EMBL" id="CP117418">
    <property type="protein sequence ID" value="WCT79221.1"/>
    <property type="molecule type" value="Genomic_DNA"/>
</dbReference>
<protein>
    <submittedName>
        <fullName evidence="16">TonB-dependent receptor</fullName>
    </submittedName>
</protein>
<keyword evidence="8 12" id="KW-0798">TonB box</keyword>
<comment type="subcellular location">
    <subcellularLocation>
        <location evidence="1 11">Cell outer membrane</location>
        <topology evidence="1 11">Multi-pass membrane protein</topology>
    </subcellularLocation>
</comment>
<keyword evidence="17" id="KW-1185">Reference proteome</keyword>
<evidence type="ECO:0000256" key="13">
    <source>
        <dbReference type="SAM" id="SignalP"/>
    </source>
</evidence>
<dbReference type="InterPro" id="IPR012910">
    <property type="entry name" value="Plug_dom"/>
</dbReference>
<evidence type="ECO:0000256" key="7">
    <source>
        <dbReference type="ARBA" id="ARBA00023065"/>
    </source>
</evidence>
<evidence type="ECO:0000256" key="9">
    <source>
        <dbReference type="ARBA" id="ARBA00023136"/>
    </source>
</evidence>
<keyword evidence="6" id="KW-0408">Iron</keyword>
<geneLocation type="plasmid" evidence="16 17">
    <name>unnamed1</name>
</geneLocation>
<dbReference type="PROSITE" id="PS52016">
    <property type="entry name" value="TONB_DEPENDENT_REC_3"/>
    <property type="match status" value="1"/>
</dbReference>
<keyword evidence="4" id="KW-0410">Iron transport</keyword>
<feature type="signal peptide" evidence="13">
    <location>
        <begin position="1"/>
        <end position="22"/>
    </location>
</feature>
<dbReference type="SUPFAM" id="SSF56935">
    <property type="entry name" value="Porins"/>
    <property type="match status" value="1"/>
</dbReference>
<feature type="domain" description="TonB-dependent receptor plug" evidence="15">
    <location>
        <begin position="57"/>
        <end position="164"/>
    </location>
</feature>
<feature type="domain" description="TonB-dependent receptor-like beta-barrel" evidence="14">
    <location>
        <begin position="309"/>
        <end position="724"/>
    </location>
</feature>
<evidence type="ECO:0000256" key="3">
    <source>
        <dbReference type="ARBA" id="ARBA00022452"/>
    </source>
</evidence>
<evidence type="ECO:0000256" key="8">
    <source>
        <dbReference type="ARBA" id="ARBA00023077"/>
    </source>
</evidence>
<dbReference type="InterPro" id="IPR036942">
    <property type="entry name" value="Beta-barrel_TonB_sf"/>
</dbReference>
<dbReference type="InterPro" id="IPR039426">
    <property type="entry name" value="TonB-dep_rcpt-like"/>
</dbReference>
<organism evidence="16 17">
    <name type="scientific">Novosphingobium humi</name>
    <dbReference type="NCBI Taxonomy" id="2282397"/>
    <lineage>
        <taxon>Bacteria</taxon>
        <taxon>Pseudomonadati</taxon>
        <taxon>Pseudomonadota</taxon>
        <taxon>Alphaproteobacteria</taxon>
        <taxon>Sphingomonadales</taxon>
        <taxon>Sphingomonadaceae</taxon>
        <taxon>Novosphingobium</taxon>
    </lineage>
</organism>
<feature type="chain" id="PRO_5045465933" evidence="13">
    <location>
        <begin position="23"/>
        <end position="760"/>
    </location>
</feature>
<dbReference type="RefSeq" id="WP_273619498.1">
    <property type="nucleotide sequence ID" value="NZ_CP117418.1"/>
</dbReference>
<dbReference type="Gene3D" id="2.40.170.20">
    <property type="entry name" value="TonB-dependent receptor, beta-barrel domain"/>
    <property type="match status" value="1"/>
</dbReference>
<dbReference type="PANTHER" id="PTHR32552:SF81">
    <property type="entry name" value="TONB-DEPENDENT OUTER MEMBRANE RECEPTOR"/>
    <property type="match status" value="1"/>
</dbReference>
<evidence type="ECO:0000256" key="11">
    <source>
        <dbReference type="PROSITE-ProRule" id="PRU01360"/>
    </source>
</evidence>
<evidence type="ECO:0000256" key="4">
    <source>
        <dbReference type="ARBA" id="ARBA00022496"/>
    </source>
</evidence>
<evidence type="ECO:0000259" key="14">
    <source>
        <dbReference type="Pfam" id="PF00593"/>
    </source>
</evidence>
<keyword evidence="9 11" id="KW-0472">Membrane</keyword>
<sequence length="760" mass="81353">MSRKSVPAVILPLLMAPAVALAQGEPQEAGASPKTTNAAEAGLADIIVTAQRRSENLQKAAIAVTAVSGKQLSSSGVTDINNLSKLVPALVVQPQGGATTNFYLRGVGSFGTNAFAENAVAFNFAGTYVARPTSPLGTLFDLERIEVVKGPQGTLYGRNATGGAINVIPKAPRLNATEGELTAEYGNYNTKKIAGAINIPLGATLALRVAGQAVDRDAYLSDGYDDEKGQAVRASLLFKPSDTFSLTLIGDYFRQRGKGVGSVLIPGATAPTAPALSERVAGSDPRSLAELTLRFPALVNPGLVVGPRGDGYMHNQFYGFTAIAQVDLGAATLTVSPAYRRSEPDFLSYTNGFSARVVEKDDQTSLEVRVASNGSRPFNYVLGAYYFHEKQDALNIFSQGLLQTGIFDPTLKTTSKAIFGQAGYSLTPTLRLIAGGRYTDEGKSLSTSLRQFSPSTPAGTPIYVTGKLNFNKFTWKAGVEWDAGPRSLVYANVATGFKAGGFFVSAVDNTTRPENLTAYTLGSKNRFFDNRVQLNIEAFYWNYRDQQVSFVGPTQFVPGVISPGGITVNAGNARMYGTEVELLFQATPNDRISVNVQYLNTKYLDFTYNALSANGVPPRSGCQVAPKGGIAVAAPARIFTVNCSGLPTLNSPKWSANLGYDRTIQLTDGLTLAPSLRARIEGSRYLALEYLPEERQGSYATIDMSLALQGRNDRWSVTGYVNNLTNETILASAAQRAFVPLVYGALRPPRTYGLRLSFNY</sequence>
<name>A0ABY7U1N0_9SPHN</name>
<dbReference type="PANTHER" id="PTHR32552">
    <property type="entry name" value="FERRICHROME IRON RECEPTOR-RELATED"/>
    <property type="match status" value="1"/>
</dbReference>
<keyword evidence="16" id="KW-0614">Plasmid</keyword>
<accession>A0ABY7U1N0</accession>
<reference evidence="16 17" key="1">
    <citation type="submission" date="2023-02" db="EMBL/GenBank/DDBJ databases">
        <title>Genome sequence of Novosphingobium humi KACC 19094.</title>
        <authorList>
            <person name="Kim S."/>
            <person name="Heo J."/>
            <person name="Kwon S.-W."/>
        </authorList>
    </citation>
    <scope>NUCLEOTIDE SEQUENCE [LARGE SCALE GENOMIC DNA]</scope>
    <source>
        <strain evidence="16 17">KACC 19094</strain>
        <plasmid evidence="16 17">unnamed1</plasmid>
    </source>
</reference>
<keyword evidence="2 11" id="KW-0813">Transport</keyword>
<evidence type="ECO:0000313" key="16">
    <source>
        <dbReference type="EMBL" id="WCT79221.1"/>
    </source>
</evidence>
<keyword evidence="10 11" id="KW-0998">Cell outer membrane</keyword>
<evidence type="ECO:0000256" key="5">
    <source>
        <dbReference type="ARBA" id="ARBA00022692"/>
    </source>
</evidence>
<gene>
    <name evidence="16" type="ORF">PQ457_19665</name>
</gene>
<keyword evidence="13" id="KW-0732">Signal</keyword>
<evidence type="ECO:0000259" key="15">
    <source>
        <dbReference type="Pfam" id="PF07715"/>
    </source>
</evidence>